<evidence type="ECO:0000313" key="2">
    <source>
        <dbReference type="EMBL" id="KND03470.1"/>
    </source>
</evidence>
<proteinExistence type="predicted"/>
<feature type="region of interest" description="Disordered" evidence="1">
    <location>
        <begin position="176"/>
        <end position="307"/>
    </location>
</feature>
<evidence type="ECO:0008006" key="4">
    <source>
        <dbReference type="Google" id="ProtNLM"/>
    </source>
</evidence>
<sequence length="307" mass="33060">MVTAYHRCILKAGVLSQKRSALPPLKRYVVLCAPLSVQDVQEVFAAVFKTDPATGLEVKTVPWLGNVACAAVRGTPLLIIMSSEHSTSSPTFIHFSDIRGMSDESQLRSACNFAVHIDVKPYDYRFAATSSTEYQEWNEAFGKAMSIMAERTMGDLRDGAASPTLDAVFEFERLNKASQQPPVDEDDDDNTPLGHVGRINTSLRATSPPSPPSPLSKPRQKTHVLPENVAPPSSSRTYVLGQDVPQSPVKASPGSVTFDTADRPPSVRPSSSSTAKSSGTRNSSGSSNSRVPPQDVVPTNDASDMEQ</sequence>
<organism evidence="2 3">
    <name type="scientific">Spizellomyces punctatus (strain DAOM BR117)</name>
    <dbReference type="NCBI Taxonomy" id="645134"/>
    <lineage>
        <taxon>Eukaryota</taxon>
        <taxon>Fungi</taxon>
        <taxon>Fungi incertae sedis</taxon>
        <taxon>Chytridiomycota</taxon>
        <taxon>Chytridiomycota incertae sedis</taxon>
        <taxon>Chytridiomycetes</taxon>
        <taxon>Spizellomycetales</taxon>
        <taxon>Spizellomycetaceae</taxon>
        <taxon>Spizellomyces</taxon>
    </lineage>
</organism>
<reference evidence="2 3" key="1">
    <citation type="submission" date="2009-08" db="EMBL/GenBank/DDBJ databases">
        <title>The Genome Sequence of Spizellomyces punctatus strain DAOM BR117.</title>
        <authorList>
            <consortium name="The Broad Institute Genome Sequencing Platform"/>
            <person name="Russ C."/>
            <person name="Cuomo C."/>
            <person name="Shea T."/>
            <person name="Young S.K."/>
            <person name="Zeng Q."/>
            <person name="Koehrsen M."/>
            <person name="Haas B."/>
            <person name="Borodovsky M."/>
            <person name="Guigo R."/>
            <person name="Alvarado L."/>
            <person name="Berlin A."/>
            <person name="Bochicchio J."/>
            <person name="Borenstein D."/>
            <person name="Chapman S."/>
            <person name="Chen Z."/>
            <person name="Engels R."/>
            <person name="Freedman E."/>
            <person name="Gellesch M."/>
            <person name="Goldberg J."/>
            <person name="Griggs A."/>
            <person name="Gujja S."/>
            <person name="Heiman D."/>
            <person name="Hepburn T."/>
            <person name="Howarth C."/>
            <person name="Jen D."/>
            <person name="Larson L."/>
            <person name="Lewis B."/>
            <person name="Mehta T."/>
            <person name="Park D."/>
            <person name="Pearson M."/>
            <person name="Roberts A."/>
            <person name="Saif S."/>
            <person name="Shenoy N."/>
            <person name="Sisk P."/>
            <person name="Stolte C."/>
            <person name="Sykes S."/>
            <person name="Thomson T."/>
            <person name="Walk T."/>
            <person name="White J."/>
            <person name="Yandava C."/>
            <person name="Burger G."/>
            <person name="Gray M.W."/>
            <person name="Holland P.W.H."/>
            <person name="King N."/>
            <person name="Lang F.B.F."/>
            <person name="Roger A.J."/>
            <person name="Ruiz-Trillo I."/>
            <person name="Lander E."/>
            <person name="Nusbaum C."/>
        </authorList>
    </citation>
    <scope>NUCLEOTIDE SEQUENCE [LARGE SCALE GENOMIC DNA]</scope>
    <source>
        <strain evidence="2 3">DAOM BR117</strain>
    </source>
</reference>
<evidence type="ECO:0000256" key="1">
    <source>
        <dbReference type="SAM" id="MobiDB-lite"/>
    </source>
</evidence>
<dbReference type="RefSeq" id="XP_016611509.1">
    <property type="nucleotide sequence ID" value="XM_016749280.1"/>
</dbReference>
<keyword evidence="3" id="KW-1185">Reference proteome</keyword>
<protein>
    <recommendedName>
        <fullName evidence="4">PH domain-containing protein</fullName>
    </recommendedName>
</protein>
<feature type="compositionally biased region" description="Low complexity" evidence="1">
    <location>
        <begin position="268"/>
        <end position="290"/>
    </location>
</feature>
<dbReference type="InParanoid" id="A0A0L0HRA0"/>
<dbReference type="VEuPathDB" id="FungiDB:SPPG_00953"/>
<accession>A0A0L0HRA0</accession>
<dbReference type="GeneID" id="27684651"/>
<dbReference type="AlphaFoldDB" id="A0A0L0HRA0"/>
<dbReference type="Proteomes" id="UP000053201">
    <property type="component" value="Unassembled WGS sequence"/>
</dbReference>
<dbReference type="OrthoDB" id="2125767at2759"/>
<name>A0A0L0HRA0_SPIPD</name>
<evidence type="ECO:0000313" key="3">
    <source>
        <dbReference type="Proteomes" id="UP000053201"/>
    </source>
</evidence>
<gene>
    <name evidence="2" type="ORF">SPPG_00953</name>
</gene>
<dbReference type="EMBL" id="KQ257451">
    <property type="protein sequence ID" value="KND03470.1"/>
    <property type="molecule type" value="Genomic_DNA"/>
</dbReference>